<evidence type="ECO:0000313" key="8">
    <source>
        <dbReference type="Proteomes" id="UP000243670"/>
    </source>
</evidence>
<dbReference type="GO" id="GO:0005634">
    <property type="term" value="C:nucleus"/>
    <property type="evidence" value="ECO:0007669"/>
    <property type="project" value="UniProtKB-SubCell"/>
</dbReference>
<sequence length="282" mass="33117">MEWFIYMDDMVTSMFFKVYLIMTMICFIMSFLSDKPPVISSALLFIGPGGSGKTSIIHSIHRIFIKKNLSHFLVNLDPSNKFLPFVANLDIRDTINFEYIKNKFKLGPNAAILTALNLYITKINQLIEICNHINKTLKYFLCDTPGQLEIFLWSISGYIIINIFKIFFKICIIYVIDIKKCNSLRLLMVNLLIAATVAYRIKNRFLIIWNKNDYNEKDFYNYYSNSTKTMSYFNENRKDYLLEVYNIFMEIYYKNSLKIFICLYTSTMSGVGFGEFISFVEC</sequence>
<dbReference type="EC" id="3.6.5.-" evidence="5"/>
<dbReference type="AlphaFoldDB" id="A0A060D774"/>
<dbReference type="InterPro" id="IPR027417">
    <property type="entry name" value="P-loop_NTPase"/>
</dbReference>
<protein>
    <recommendedName>
        <fullName evidence="5">GPN-loop GTPase</fullName>
        <ecNumber evidence="5">3.6.5.-</ecNumber>
    </recommendedName>
</protein>
<dbReference type="PANTHER" id="PTHR21231">
    <property type="entry name" value="XPA-BINDING PROTEIN 1-RELATED"/>
    <property type="match status" value="1"/>
</dbReference>
<keyword evidence="7" id="KW-0542">Nucleomorph</keyword>
<keyword evidence="5" id="KW-0963">Cytoplasm</keyword>
<feature type="transmembrane region" description="Helical" evidence="6">
    <location>
        <begin position="150"/>
        <end position="176"/>
    </location>
</feature>
<comment type="subcellular location">
    <subcellularLocation>
        <location evidence="5">Cytoplasm</location>
    </subcellularLocation>
    <subcellularLocation>
        <location evidence="5">Nucleus</location>
    </subcellularLocation>
</comment>
<comment type="subunit">
    <text evidence="5">Binds to RNA polymerase II.</text>
</comment>
<name>A0A060D774_9EUKA</name>
<accession>A0A060D774</accession>
<keyword evidence="6" id="KW-0472">Membrane</keyword>
<organism evidence="7 8">
    <name type="scientific">Lotharella oceanica</name>
    <dbReference type="NCBI Taxonomy" id="641309"/>
    <lineage>
        <taxon>Eukaryota</taxon>
        <taxon>Sar</taxon>
        <taxon>Rhizaria</taxon>
        <taxon>Cercozoa</taxon>
        <taxon>Chlorarachniophyceae</taxon>
        <taxon>Lotharella</taxon>
    </lineage>
</organism>
<feature type="transmembrane region" description="Helical" evidence="6">
    <location>
        <begin position="14"/>
        <end position="32"/>
    </location>
</feature>
<dbReference type="PANTHER" id="PTHR21231:SF8">
    <property type="entry name" value="GPN-LOOP GTPASE 1"/>
    <property type="match status" value="1"/>
</dbReference>
<keyword evidence="6" id="KW-1133">Transmembrane helix</keyword>
<proteinExistence type="inferred from homology"/>
<comment type="similarity">
    <text evidence="1 5">Belongs to the GPN-loop GTPase family.</text>
</comment>
<geneLocation type="nucleomorph" evidence="7"/>
<evidence type="ECO:0000256" key="4">
    <source>
        <dbReference type="ARBA" id="ARBA00023134"/>
    </source>
</evidence>
<dbReference type="GO" id="GO:0005525">
    <property type="term" value="F:GTP binding"/>
    <property type="evidence" value="ECO:0007669"/>
    <property type="project" value="UniProtKB-KW"/>
</dbReference>
<evidence type="ECO:0000313" key="7">
    <source>
        <dbReference type="EMBL" id="AIB09801.1"/>
    </source>
</evidence>
<evidence type="ECO:0000256" key="3">
    <source>
        <dbReference type="ARBA" id="ARBA00022801"/>
    </source>
</evidence>
<keyword evidence="6" id="KW-0812">Transmembrane</keyword>
<dbReference type="Proteomes" id="UP000243670">
    <property type="component" value="Nucleomorph 2"/>
</dbReference>
<dbReference type="Gene3D" id="3.40.50.300">
    <property type="entry name" value="P-loop containing nucleotide triphosphate hydrolases"/>
    <property type="match status" value="1"/>
</dbReference>
<dbReference type="InterPro" id="IPR004130">
    <property type="entry name" value="Gpn"/>
</dbReference>
<keyword evidence="4 5" id="KW-0342">GTP-binding</keyword>
<evidence type="ECO:0000256" key="5">
    <source>
        <dbReference type="RuleBase" id="RU365059"/>
    </source>
</evidence>
<dbReference type="GO" id="GO:0005737">
    <property type="term" value="C:cytoplasm"/>
    <property type="evidence" value="ECO:0007669"/>
    <property type="project" value="UniProtKB-SubCell"/>
</dbReference>
<dbReference type="SUPFAM" id="SSF52540">
    <property type="entry name" value="P-loop containing nucleoside triphosphate hydrolases"/>
    <property type="match status" value="1"/>
</dbReference>
<dbReference type="EMBL" id="CP006628">
    <property type="protein sequence ID" value="AIB09801.1"/>
    <property type="molecule type" value="Genomic_DNA"/>
</dbReference>
<evidence type="ECO:0000256" key="6">
    <source>
        <dbReference type="SAM" id="Phobius"/>
    </source>
</evidence>
<evidence type="ECO:0000256" key="1">
    <source>
        <dbReference type="ARBA" id="ARBA00005290"/>
    </source>
</evidence>
<gene>
    <name evidence="7" type="primary">ATP</name>
    <name evidence="7" type="synonym">GTPbp</name>
    <name evidence="7" type="ORF">M951_chr2104</name>
</gene>
<keyword evidence="3 5" id="KW-0378">Hydrolase</keyword>
<dbReference type="Pfam" id="PF03029">
    <property type="entry name" value="ATP_bind_1"/>
    <property type="match status" value="1"/>
</dbReference>
<evidence type="ECO:0000256" key="2">
    <source>
        <dbReference type="ARBA" id="ARBA00022741"/>
    </source>
</evidence>
<comment type="function">
    <text evidence="5">Small GTPase required for proper nuclear import of RNA polymerase II (RNAPII). May act at an RNAP assembly step prior to nuclear import.</text>
</comment>
<feature type="transmembrane region" description="Helical" evidence="6">
    <location>
        <begin position="182"/>
        <end position="201"/>
    </location>
</feature>
<keyword evidence="2 5" id="KW-0547">Nucleotide-binding</keyword>
<reference evidence="7 8" key="1">
    <citation type="journal article" date="2014" name="BMC Genomics">
        <title>Nucleomorph and plastid genome sequences of the chlorarachniophyte Lotharella oceanica: convergent reductive evolution and frequent recombination in nucleomorph-bearing algae.</title>
        <authorList>
            <person name="Tanifuji G."/>
            <person name="Onodera N.T."/>
            <person name="Brown M.W."/>
            <person name="Curtis B.A."/>
            <person name="Roger A.J."/>
            <person name="Ka-Shu Wong G."/>
            <person name="Melkonian M."/>
            <person name="Archibald J.M."/>
        </authorList>
    </citation>
    <scope>NUCLEOTIDE SEQUENCE [LARGE SCALE GENOMIC DNA]</scope>
    <source>
        <strain evidence="7 8">CCMP622</strain>
    </source>
</reference>
<dbReference type="GO" id="GO:0003924">
    <property type="term" value="F:GTPase activity"/>
    <property type="evidence" value="ECO:0007669"/>
    <property type="project" value="TreeGrafter"/>
</dbReference>